<dbReference type="RefSeq" id="WP_110834743.1">
    <property type="nucleotide sequence ID" value="NZ_QKLU01000012.1"/>
</dbReference>
<evidence type="ECO:0000313" key="2">
    <source>
        <dbReference type="Proteomes" id="UP000248198"/>
    </source>
</evidence>
<keyword evidence="2" id="KW-1185">Reference proteome</keyword>
<dbReference type="Proteomes" id="UP000248198">
    <property type="component" value="Unassembled WGS sequence"/>
</dbReference>
<reference evidence="1 2" key="1">
    <citation type="submission" date="2018-06" db="EMBL/GenBank/DDBJ databases">
        <title>Genomic Encyclopedia of Archaeal and Bacterial Type Strains, Phase II (KMG-II): from individual species to whole genera.</title>
        <authorList>
            <person name="Goeker M."/>
        </authorList>
    </citation>
    <scope>NUCLEOTIDE SEQUENCE [LARGE SCALE GENOMIC DNA]</scope>
    <source>
        <strain evidence="1 2">DSM 27372</strain>
    </source>
</reference>
<protein>
    <submittedName>
        <fullName evidence="1">Uncharacterized protein</fullName>
    </submittedName>
</protein>
<dbReference type="EMBL" id="QKLU01000012">
    <property type="protein sequence ID" value="PYF68488.1"/>
    <property type="molecule type" value="Genomic_DNA"/>
</dbReference>
<comment type="caution">
    <text evidence="1">The sequence shown here is derived from an EMBL/GenBank/DDBJ whole genome shotgun (WGS) entry which is preliminary data.</text>
</comment>
<dbReference type="AlphaFoldDB" id="A0A318UKC9"/>
<accession>A0A318UKC9</accession>
<organism evidence="1 2">
    <name type="scientific">Pedobacter nutrimenti</name>
    <dbReference type="NCBI Taxonomy" id="1241337"/>
    <lineage>
        <taxon>Bacteria</taxon>
        <taxon>Pseudomonadati</taxon>
        <taxon>Bacteroidota</taxon>
        <taxon>Sphingobacteriia</taxon>
        <taxon>Sphingobacteriales</taxon>
        <taxon>Sphingobacteriaceae</taxon>
        <taxon>Pedobacter</taxon>
    </lineage>
</organism>
<dbReference type="OrthoDB" id="1273917at2"/>
<gene>
    <name evidence="1" type="ORF">B0O44_11275</name>
</gene>
<sequence>MKTQDVKFKVTKIEDSRKNGSTIEIGSIYDGILNKNNNAVWFNDVNDQSWVFWVNDTCELIDQNEQFLTELEQQVVSALKDGDDFEDMPTECIENLEDRTGMSTKVLRGVLSSLIKKDIVQSGEFPNGLTAFHYRGISHS</sequence>
<proteinExistence type="predicted"/>
<name>A0A318UKC9_9SPHI</name>
<evidence type="ECO:0000313" key="1">
    <source>
        <dbReference type="EMBL" id="PYF68488.1"/>
    </source>
</evidence>